<evidence type="ECO:0000313" key="6">
    <source>
        <dbReference type="Proteomes" id="UP000664795"/>
    </source>
</evidence>
<dbReference type="InterPro" id="IPR026444">
    <property type="entry name" value="Secre_tail"/>
</dbReference>
<dbReference type="GO" id="GO:0008270">
    <property type="term" value="F:zinc ion binding"/>
    <property type="evidence" value="ECO:0007669"/>
    <property type="project" value="InterPro"/>
</dbReference>
<dbReference type="InterPro" id="IPR006619">
    <property type="entry name" value="PGRP_domain_met/bac"/>
</dbReference>
<dbReference type="InterPro" id="IPR036505">
    <property type="entry name" value="Amidase/PGRP_sf"/>
</dbReference>
<dbReference type="GO" id="GO:0008745">
    <property type="term" value="F:N-acetylmuramoyl-L-alanine amidase activity"/>
    <property type="evidence" value="ECO:0007669"/>
    <property type="project" value="InterPro"/>
</dbReference>
<dbReference type="CDD" id="cd06583">
    <property type="entry name" value="PGRP"/>
    <property type="match status" value="1"/>
</dbReference>
<dbReference type="PANTHER" id="PTHR11022:SF41">
    <property type="entry name" value="PEPTIDOGLYCAN-RECOGNITION PROTEIN LC-RELATED"/>
    <property type="match status" value="1"/>
</dbReference>
<accession>A0A939K2Q0</accession>
<dbReference type="SMART" id="SM00701">
    <property type="entry name" value="PGRP"/>
    <property type="match status" value="1"/>
</dbReference>
<feature type="chain" id="PRO_5037576854" evidence="2">
    <location>
        <begin position="20"/>
        <end position="422"/>
    </location>
</feature>
<evidence type="ECO:0000313" key="5">
    <source>
        <dbReference type="EMBL" id="MBO0934301.1"/>
    </source>
</evidence>
<dbReference type="PANTHER" id="PTHR11022">
    <property type="entry name" value="PEPTIDOGLYCAN RECOGNITION PROTEIN"/>
    <property type="match status" value="1"/>
</dbReference>
<comment type="similarity">
    <text evidence="1">Belongs to the N-acetylmuramoyl-L-alanine amidase 2 family.</text>
</comment>
<dbReference type="AlphaFoldDB" id="A0A939K2Q0"/>
<protein>
    <submittedName>
        <fullName evidence="5">N-acetylmuramoyl-L-alanine amidase</fullName>
    </submittedName>
</protein>
<dbReference type="RefSeq" id="WP_207338262.1">
    <property type="nucleotide sequence ID" value="NZ_JAFMYU010000029.1"/>
</dbReference>
<dbReference type="NCBIfam" id="TIGR04183">
    <property type="entry name" value="Por_Secre_tail"/>
    <property type="match status" value="1"/>
</dbReference>
<dbReference type="SUPFAM" id="SSF55846">
    <property type="entry name" value="N-acetylmuramoyl-L-alanine amidase-like"/>
    <property type="match status" value="1"/>
</dbReference>
<evidence type="ECO:0000259" key="3">
    <source>
        <dbReference type="SMART" id="SM00644"/>
    </source>
</evidence>
<proteinExistence type="inferred from homology"/>
<dbReference type="Proteomes" id="UP000664795">
    <property type="component" value="Unassembled WGS sequence"/>
</dbReference>
<evidence type="ECO:0000259" key="4">
    <source>
        <dbReference type="SMART" id="SM00701"/>
    </source>
</evidence>
<dbReference type="EMBL" id="JAFMYU010000029">
    <property type="protein sequence ID" value="MBO0934301.1"/>
    <property type="molecule type" value="Genomic_DNA"/>
</dbReference>
<evidence type="ECO:0000256" key="2">
    <source>
        <dbReference type="SAM" id="SignalP"/>
    </source>
</evidence>
<feature type="domain" description="N-acetylmuramoyl-L-alanine amidase" evidence="3">
    <location>
        <begin position="151"/>
        <end position="299"/>
    </location>
</feature>
<comment type="caution">
    <text evidence="5">The sequence shown here is derived from an EMBL/GenBank/DDBJ whole genome shotgun (WGS) entry which is preliminary data.</text>
</comment>
<dbReference type="InterPro" id="IPR002502">
    <property type="entry name" value="Amidase_domain"/>
</dbReference>
<dbReference type="Pfam" id="PF01510">
    <property type="entry name" value="Amidase_2"/>
    <property type="match status" value="1"/>
</dbReference>
<name>A0A939K2Q0_9BACT</name>
<dbReference type="Gene3D" id="3.40.80.10">
    <property type="entry name" value="Peptidoglycan recognition protein-like"/>
    <property type="match status" value="1"/>
</dbReference>
<dbReference type="InterPro" id="IPR015510">
    <property type="entry name" value="PGRP"/>
</dbReference>
<dbReference type="GO" id="GO:0009253">
    <property type="term" value="P:peptidoglycan catabolic process"/>
    <property type="evidence" value="ECO:0007669"/>
    <property type="project" value="InterPro"/>
</dbReference>
<sequence>MKSLRLLLPGLLLTIRALAQMPQPTETRSLILLPHQAVSVAYDQLYSSAVLLLQSGQLLANTYLVAGSDTLRLYPEPHSERGPSSALCVFRKPVSQLTLLTGELAGAVSLVSLYVPPLPADHVANALRSMARQDCGKPQVVPVSVWRKGLAPPKERPIATTVQFVVVHHSAGSNTVADYAEEVRNIYLLHTQTNGWNDVGYNFLVGQNGLIYEGRDGQGIIDGDNVLGAHFCSQNSGTMGICLMGNFNDGQPNAASLTVLEQLIGWKLKKEGITDPNARATHASSGKVLNLISGHRDGSCATECPGENLYAALPIIRQVVTQTCSFTTAVVQTPLATEPTLGTWMVYPNPSNGPITVQHQADDPAQVRFTLIDALGRNVPVYYQQTAAASWLVTPVGSVAGAYWLKGTDGIGVIETALWLGR</sequence>
<keyword evidence="2" id="KW-0732">Signal</keyword>
<evidence type="ECO:0000256" key="1">
    <source>
        <dbReference type="ARBA" id="ARBA00007553"/>
    </source>
</evidence>
<organism evidence="5 6">
    <name type="scientific">Fibrella aquatilis</name>
    <dbReference type="NCBI Taxonomy" id="2817059"/>
    <lineage>
        <taxon>Bacteria</taxon>
        <taxon>Pseudomonadati</taxon>
        <taxon>Bacteroidota</taxon>
        <taxon>Cytophagia</taxon>
        <taxon>Cytophagales</taxon>
        <taxon>Spirosomataceae</taxon>
        <taxon>Fibrella</taxon>
    </lineage>
</organism>
<keyword evidence="6" id="KW-1185">Reference proteome</keyword>
<feature type="signal peptide" evidence="2">
    <location>
        <begin position="1"/>
        <end position="19"/>
    </location>
</feature>
<gene>
    <name evidence="5" type="ORF">J2I48_25055</name>
</gene>
<reference evidence="5 6" key="1">
    <citation type="submission" date="2021-03" db="EMBL/GenBank/DDBJ databases">
        <title>Fibrella sp. HMF5036 genome sequencing and assembly.</title>
        <authorList>
            <person name="Kang H."/>
            <person name="Kim H."/>
            <person name="Bae S."/>
            <person name="Joh K."/>
        </authorList>
    </citation>
    <scope>NUCLEOTIDE SEQUENCE [LARGE SCALE GENOMIC DNA]</scope>
    <source>
        <strain evidence="5 6">HMF5036</strain>
    </source>
</reference>
<feature type="domain" description="Peptidoglycan recognition protein family" evidence="4">
    <location>
        <begin position="138"/>
        <end position="287"/>
    </location>
</feature>
<dbReference type="SMART" id="SM00644">
    <property type="entry name" value="Ami_2"/>
    <property type="match status" value="1"/>
</dbReference>